<keyword evidence="1" id="KW-0472">Membrane</keyword>
<organism evidence="2 3">
    <name type="scientific">Streptomyces hundungensis</name>
    <dbReference type="NCBI Taxonomy" id="1077946"/>
    <lineage>
        <taxon>Bacteria</taxon>
        <taxon>Bacillati</taxon>
        <taxon>Actinomycetota</taxon>
        <taxon>Actinomycetes</taxon>
        <taxon>Kitasatosporales</taxon>
        <taxon>Streptomycetaceae</taxon>
        <taxon>Streptomyces</taxon>
    </lineage>
</organism>
<reference evidence="2 3" key="1">
    <citation type="submission" date="2018-10" db="EMBL/GenBank/DDBJ databases">
        <title>Relationship between Morphology and Antimicrobial Activity in Streptomyces.</title>
        <authorList>
            <person name="Kang H.J."/>
            <person name="Kim S.B."/>
        </authorList>
    </citation>
    <scope>NUCLEOTIDE SEQUENCE [LARGE SCALE GENOMIC DNA]</scope>
    <source>
        <strain evidence="2 3">BH38</strain>
    </source>
</reference>
<dbReference type="EMBL" id="CP032698">
    <property type="protein sequence ID" value="AYG84999.1"/>
    <property type="molecule type" value="Genomic_DNA"/>
</dbReference>
<proteinExistence type="predicted"/>
<dbReference type="Proteomes" id="UP000271554">
    <property type="component" value="Chromosome"/>
</dbReference>
<evidence type="ECO:0000313" key="3">
    <source>
        <dbReference type="Proteomes" id="UP000271554"/>
    </source>
</evidence>
<sequence>MNDLLHKLVSAAIAGALIALVGYLSANARRRRAAREEAAAAARTGGPAQEVLRQARELDRSRDELAAQGRGPEALARAGEAAEAWRVLAETWPGRFRAERRDALLRQGALLDAAGQTHQAARIRQDAAGLS</sequence>
<evidence type="ECO:0000256" key="1">
    <source>
        <dbReference type="SAM" id="Phobius"/>
    </source>
</evidence>
<dbReference type="RefSeq" id="WP_120726741.1">
    <property type="nucleotide sequence ID" value="NZ_CP032698.1"/>
</dbReference>
<name>A0A387HNA2_9ACTN</name>
<dbReference type="AlphaFoldDB" id="A0A387HNA2"/>
<protein>
    <submittedName>
        <fullName evidence="2">Uncharacterized protein</fullName>
    </submittedName>
</protein>
<dbReference type="KEGG" id="shun:DWB77_07214"/>
<accession>A0A387HNA2</accession>
<keyword evidence="1" id="KW-0812">Transmembrane</keyword>
<feature type="transmembrane region" description="Helical" evidence="1">
    <location>
        <begin position="6"/>
        <end position="26"/>
    </location>
</feature>
<evidence type="ECO:0000313" key="2">
    <source>
        <dbReference type="EMBL" id="AYG84999.1"/>
    </source>
</evidence>
<dbReference type="OrthoDB" id="4248193at2"/>
<keyword evidence="3" id="KW-1185">Reference proteome</keyword>
<keyword evidence="1" id="KW-1133">Transmembrane helix</keyword>
<gene>
    <name evidence="2" type="ORF">DWB77_07214</name>
</gene>